<dbReference type="OrthoDB" id="7912525at2"/>
<protein>
    <submittedName>
        <fullName evidence="2">Uncharacterized protein</fullName>
    </submittedName>
</protein>
<evidence type="ECO:0000256" key="1">
    <source>
        <dbReference type="SAM" id="MobiDB-lite"/>
    </source>
</evidence>
<dbReference type="Proteomes" id="UP000218288">
    <property type="component" value="Chromosome"/>
</dbReference>
<reference evidence="2 3" key="1">
    <citation type="journal article" date="2016" name="Genome Announc.">
        <title>Complete Genome Sequence of Methylobacterium populi P-1M, Isolated from Pink-Pigmented Household Biofilm.</title>
        <authorList>
            <person name="Morohoshi T."/>
            <person name="Ikeda T."/>
        </authorList>
    </citation>
    <scope>NUCLEOTIDE SEQUENCE [LARGE SCALE GENOMIC DNA]</scope>
    <source>
        <strain evidence="2 3">P-1M</strain>
    </source>
</reference>
<gene>
    <name evidence="2" type="ORF">MPPM_3185</name>
</gene>
<dbReference type="AlphaFoldDB" id="A0A160PJ74"/>
<proteinExistence type="predicted"/>
<accession>A0A160PJ74</accession>
<evidence type="ECO:0000313" key="2">
    <source>
        <dbReference type="EMBL" id="BAU91790.1"/>
    </source>
</evidence>
<feature type="compositionally biased region" description="Low complexity" evidence="1">
    <location>
        <begin position="351"/>
        <end position="367"/>
    </location>
</feature>
<evidence type="ECO:0000313" key="3">
    <source>
        <dbReference type="Proteomes" id="UP000218288"/>
    </source>
</evidence>
<dbReference type="EMBL" id="AP014809">
    <property type="protein sequence ID" value="BAU91790.1"/>
    <property type="molecule type" value="Genomic_DNA"/>
</dbReference>
<sequence length="426" mass="45595">MTGYPSRRGAGGVWAALAVLIATAQPARPAETALGVARFDLPAAFEDWTRREMSDGLLFQRVYEPSGPRGRKGLAILLVAKPKPASGAFDTAFTQFVRGIKQVPSEGKPLTAKAGETLDGHPIRIEQRCCRSSDGLRMNAWFVGIAAGGSEHYLMLLTLQLERESEKPVREAFQALVRAYRPSKDDRGLVLAPKPGEGGMDGLYARTETRLMPNAFGGMDFIADQATLLFDKGGLYTTELPRDGDIAGHCRAEVTTCGTYALKGGWLSANRIDRVEVENSFGLAKRSSEAFARTKDGIRIGDKTYATMPPFAEGHRFSGTWSHTFGSSGPTGAVGGTRTLTLSPDGRFTRESSTGFSSTGGSIDGGTTVAGHSRRPLQSGRYAVSGFRITLSDEAGGTESLSLFAPDRDTDKLLVIGGANYLKQAK</sequence>
<name>A0A160PJ74_9HYPH</name>
<dbReference type="RefSeq" id="WP_096485851.1">
    <property type="nucleotide sequence ID" value="NZ_AP014809.1"/>
</dbReference>
<organism evidence="2 3">
    <name type="scientific">Methylorubrum populi</name>
    <dbReference type="NCBI Taxonomy" id="223967"/>
    <lineage>
        <taxon>Bacteria</taxon>
        <taxon>Pseudomonadati</taxon>
        <taxon>Pseudomonadota</taxon>
        <taxon>Alphaproteobacteria</taxon>
        <taxon>Hyphomicrobiales</taxon>
        <taxon>Methylobacteriaceae</taxon>
        <taxon>Methylorubrum</taxon>
    </lineage>
</organism>
<feature type="region of interest" description="Disordered" evidence="1">
    <location>
        <begin position="344"/>
        <end position="374"/>
    </location>
</feature>